<organism evidence="8 9">
    <name type="scientific">Paralvinella palmiformis</name>
    <dbReference type="NCBI Taxonomy" id="53620"/>
    <lineage>
        <taxon>Eukaryota</taxon>
        <taxon>Metazoa</taxon>
        <taxon>Spiralia</taxon>
        <taxon>Lophotrochozoa</taxon>
        <taxon>Annelida</taxon>
        <taxon>Polychaeta</taxon>
        <taxon>Sedentaria</taxon>
        <taxon>Canalipalpata</taxon>
        <taxon>Terebellida</taxon>
        <taxon>Terebelliformia</taxon>
        <taxon>Alvinellidae</taxon>
        <taxon>Paralvinella</taxon>
    </lineage>
</organism>
<keyword evidence="2 5" id="KW-0812">Transmembrane</keyword>
<dbReference type="PANTHER" id="PTHR46641">
    <property type="entry name" value="FMRFAMIDE RECEPTOR-RELATED"/>
    <property type="match status" value="1"/>
</dbReference>
<evidence type="ECO:0000256" key="5">
    <source>
        <dbReference type="RuleBase" id="RU000688"/>
    </source>
</evidence>
<feature type="transmembrane region" description="Helical" evidence="6">
    <location>
        <begin position="15"/>
        <end position="43"/>
    </location>
</feature>
<feature type="transmembrane region" description="Helical" evidence="6">
    <location>
        <begin position="64"/>
        <end position="83"/>
    </location>
</feature>
<dbReference type="InterPro" id="IPR000276">
    <property type="entry name" value="GPCR_Rhodpsn"/>
</dbReference>
<dbReference type="InterPro" id="IPR017452">
    <property type="entry name" value="GPCR_Rhodpsn_7TM"/>
</dbReference>
<dbReference type="PANTHER" id="PTHR46641:SF2">
    <property type="entry name" value="FMRFAMIDE RECEPTOR"/>
    <property type="match status" value="1"/>
</dbReference>
<feature type="transmembrane region" description="Helical" evidence="6">
    <location>
        <begin position="198"/>
        <end position="221"/>
    </location>
</feature>
<feature type="transmembrane region" description="Helical" evidence="6">
    <location>
        <begin position="287"/>
        <end position="309"/>
    </location>
</feature>
<keyword evidence="5" id="KW-0807">Transducer</keyword>
<evidence type="ECO:0000256" key="3">
    <source>
        <dbReference type="ARBA" id="ARBA00022989"/>
    </source>
</evidence>
<dbReference type="AlphaFoldDB" id="A0AAD9NA81"/>
<dbReference type="PROSITE" id="PS50262">
    <property type="entry name" value="G_PROTEIN_RECEP_F1_2"/>
    <property type="match status" value="1"/>
</dbReference>
<evidence type="ECO:0000256" key="6">
    <source>
        <dbReference type="SAM" id="Phobius"/>
    </source>
</evidence>
<dbReference type="Gene3D" id="1.20.1070.10">
    <property type="entry name" value="Rhodopsin 7-helix transmembrane proteins"/>
    <property type="match status" value="1"/>
</dbReference>
<comment type="caution">
    <text evidence="8">The sequence shown here is derived from an EMBL/GenBank/DDBJ whole genome shotgun (WGS) entry which is preliminary data.</text>
</comment>
<keyword evidence="5" id="KW-0675">Receptor</keyword>
<dbReference type="SUPFAM" id="SSF81321">
    <property type="entry name" value="Family A G protein-coupled receptor-like"/>
    <property type="match status" value="1"/>
</dbReference>
<evidence type="ECO:0000256" key="4">
    <source>
        <dbReference type="ARBA" id="ARBA00023136"/>
    </source>
</evidence>
<evidence type="ECO:0000256" key="1">
    <source>
        <dbReference type="ARBA" id="ARBA00004370"/>
    </source>
</evidence>
<evidence type="ECO:0000313" key="8">
    <source>
        <dbReference type="EMBL" id="KAK2159789.1"/>
    </source>
</evidence>
<name>A0AAD9NA81_9ANNE</name>
<dbReference type="GO" id="GO:0004930">
    <property type="term" value="F:G protein-coupled receptor activity"/>
    <property type="evidence" value="ECO:0007669"/>
    <property type="project" value="UniProtKB-KW"/>
</dbReference>
<keyword evidence="3 6" id="KW-1133">Transmembrane helix</keyword>
<dbReference type="EMBL" id="JAODUP010000146">
    <property type="protein sequence ID" value="KAK2159789.1"/>
    <property type="molecule type" value="Genomic_DNA"/>
</dbReference>
<sequence>MPTNDNIPEPCAGEIFFFVLYGPLYGLVCGFGLIGNSLSFGVLHKYSRNNVATYLLKALAVTDNLFLVTAALVQMYTAMVFYFDLVEQFVPIFPYLQTYAWPITHMVQMGTVWMMVLVAANRFIAVCMPLRAPQLCTKKNVQIQLVVLATTIVLYNTPRFFEYRYVYQNVTNERNETVLVEVNTGLTAHRLYNILYENVAYCMFVFFFPLLILVVLNAHLVRDLKKAQACRKALQGRGSKEENNITLVMIIIIIVFIICQTPASINQILYYMIADTEKTVCRAYTKFFHICNLLITLNSAMNFVIYCLFRRQFQQELIALLSRRGPRMAKRGHRKTLILRAVHESTSFRSTRDPLRSNNLEAVPLRDSCCHDNVNFRQDHHSSGFHEDNHVLGNPSSN</sequence>
<gene>
    <name evidence="8" type="ORF">LSH36_146g04001</name>
</gene>
<comment type="subcellular location">
    <subcellularLocation>
        <location evidence="1">Membrane</location>
    </subcellularLocation>
</comment>
<accession>A0AAD9NA81</accession>
<keyword evidence="4 6" id="KW-0472">Membrane</keyword>
<evidence type="ECO:0000313" key="9">
    <source>
        <dbReference type="Proteomes" id="UP001208570"/>
    </source>
</evidence>
<reference evidence="8" key="1">
    <citation type="journal article" date="2023" name="Mol. Biol. Evol.">
        <title>Third-Generation Sequencing Reveals the Adaptive Role of the Epigenome in Three Deep-Sea Polychaetes.</title>
        <authorList>
            <person name="Perez M."/>
            <person name="Aroh O."/>
            <person name="Sun Y."/>
            <person name="Lan Y."/>
            <person name="Juniper S.K."/>
            <person name="Young C.R."/>
            <person name="Angers B."/>
            <person name="Qian P.Y."/>
        </authorList>
    </citation>
    <scope>NUCLEOTIDE SEQUENCE</scope>
    <source>
        <strain evidence="8">P08H-3</strain>
    </source>
</reference>
<feature type="transmembrane region" description="Helical" evidence="6">
    <location>
        <begin position="242"/>
        <end position="263"/>
    </location>
</feature>
<dbReference type="Pfam" id="PF00001">
    <property type="entry name" value="7tm_1"/>
    <property type="match status" value="1"/>
</dbReference>
<dbReference type="InterPro" id="IPR052954">
    <property type="entry name" value="GPCR-Ligand_Int"/>
</dbReference>
<feature type="transmembrane region" description="Helical" evidence="6">
    <location>
        <begin position="103"/>
        <end position="120"/>
    </location>
</feature>
<protein>
    <recommendedName>
        <fullName evidence="7">G-protein coupled receptors family 1 profile domain-containing protein</fullName>
    </recommendedName>
</protein>
<feature type="domain" description="G-protein coupled receptors family 1 profile" evidence="7">
    <location>
        <begin position="35"/>
        <end position="306"/>
    </location>
</feature>
<evidence type="ECO:0000256" key="2">
    <source>
        <dbReference type="ARBA" id="ARBA00022692"/>
    </source>
</evidence>
<evidence type="ECO:0000259" key="7">
    <source>
        <dbReference type="PROSITE" id="PS50262"/>
    </source>
</evidence>
<dbReference type="CDD" id="cd14978">
    <property type="entry name" value="7tmA_FMRFamide_R-like"/>
    <property type="match status" value="1"/>
</dbReference>
<dbReference type="PROSITE" id="PS00237">
    <property type="entry name" value="G_PROTEIN_RECEP_F1_1"/>
    <property type="match status" value="1"/>
</dbReference>
<proteinExistence type="inferred from homology"/>
<keyword evidence="9" id="KW-1185">Reference proteome</keyword>
<keyword evidence="5" id="KW-0297">G-protein coupled receptor</keyword>
<dbReference type="Proteomes" id="UP001208570">
    <property type="component" value="Unassembled WGS sequence"/>
</dbReference>
<comment type="similarity">
    <text evidence="5">Belongs to the G-protein coupled receptor 1 family.</text>
</comment>
<dbReference type="PRINTS" id="PR00237">
    <property type="entry name" value="GPCRRHODOPSN"/>
</dbReference>
<feature type="transmembrane region" description="Helical" evidence="6">
    <location>
        <begin position="141"/>
        <end position="158"/>
    </location>
</feature>
<dbReference type="GO" id="GO:0016020">
    <property type="term" value="C:membrane"/>
    <property type="evidence" value="ECO:0007669"/>
    <property type="project" value="UniProtKB-SubCell"/>
</dbReference>